<sequence length="377" mass="42069">MDIVVGMAVPPVDGAVVKPVMALRESRLNWKGRLVEKLRKIATQAIFPDARGEWYFPARRASMSLLGDIRPDIIVSSHEPATTLELAINLKRRYRDIPWIADLGDPVLADYTPRRWRRRALRLERRVMELADGVTVTAPGTRDLLLERHGAAGLAPNRVQILTQGFEDDAPPPISSAAGFFDTLRLELLYTGSFYQFRRPDVLLDAVAQTPGVRLNIASSNIPEWLRPRLEAQPERFRMLGFLPHRNAVALQRQADVLVNIANDNPCQVPGKIYEYLGSGRPIIHVGNVVESDVSAALIRGRRRGWVCGNDREAMAGLLEALAERKRAGRLDSIDLDLDDRVVAEFGWSQVARHMAAMMERLVATGERAPPEQGQGC</sequence>
<name>A0A0R0DMS5_9GAMM</name>
<dbReference type="EMBL" id="LDJP01000072">
    <property type="protein sequence ID" value="KRG83321.1"/>
    <property type="molecule type" value="Genomic_DNA"/>
</dbReference>
<reference evidence="2 3" key="1">
    <citation type="submission" date="2015-05" db="EMBL/GenBank/DDBJ databases">
        <title>Genome sequencing and analysis of members of genus Stenotrophomonas.</title>
        <authorList>
            <person name="Patil P.P."/>
            <person name="Midha S."/>
            <person name="Patil P.B."/>
        </authorList>
    </citation>
    <scope>NUCLEOTIDE SEQUENCE [LARGE SCALE GENOMIC DNA]</scope>
    <source>
        <strain evidence="2 3">JCM 16244</strain>
    </source>
</reference>
<dbReference type="Proteomes" id="UP000050940">
    <property type="component" value="Unassembled WGS sequence"/>
</dbReference>
<dbReference type="SUPFAM" id="SSF53756">
    <property type="entry name" value="UDP-Glycosyltransferase/glycogen phosphorylase"/>
    <property type="match status" value="1"/>
</dbReference>
<dbReference type="AlphaFoldDB" id="A0A0R0DMS5"/>
<dbReference type="Gene3D" id="3.40.50.2000">
    <property type="entry name" value="Glycogen Phosphorylase B"/>
    <property type="match status" value="2"/>
</dbReference>
<comment type="caution">
    <text evidence="2">The sequence shown here is derived from an EMBL/GenBank/DDBJ whole genome shotgun (WGS) entry which is preliminary data.</text>
</comment>
<evidence type="ECO:0000313" key="3">
    <source>
        <dbReference type="Proteomes" id="UP000050940"/>
    </source>
</evidence>
<gene>
    <name evidence="2" type="ORF">ABB34_12130</name>
</gene>
<dbReference type="Pfam" id="PF13692">
    <property type="entry name" value="Glyco_trans_1_4"/>
    <property type="match status" value="1"/>
</dbReference>
<protein>
    <recommendedName>
        <fullName evidence="1">Glycosyltransferase subfamily 4-like N-terminal domain-containing protein</fullName>
    </recommendedName>
</protein>
<proteinExistence type="predicted"/>
<keyword evidence="3" id="KW-1185">Reference proteome</keyword>
<dbReference type="PATRIC" id="fig|659018.3.peg.2562"/>
<accession>A0A0R0DMS5</accession>
<evidence type="ECO:0000259" key="1">
    <source>
        <dbReference type="Pfam" id="PF13439"/>
    </source>
</evidence>
<dbReference type="InterPro" id="IPR028098">
    <property type="entry name" value="Glyco_trans_4-like_N"/>
</dbReference>
<evidence type="ECO:0000313" key="2">
    <source>
        <dbReference type="EMBL" id="KRG83321.1"/>
    </source>
</evidence>
<feature type="domain" description="Glycosyltransferase subfamily 4-like N-terminal" evidence="1">
    <location>
        <begin position="38"/>
        <end position="161"/>
    </location>
</feature>
<dbReference type="GO" id="GO:0016757">
    <property type="term" value="F:glycosyltransferase activity"/>
    <property type="evidence" value="ECO:0007669"/>
    <property type="project" value="UniProtKB-ARBA"/>
</dbReference>
<organism evidence="2 3">
    <name type="scientific">Stenotrophomonas daejeonensis</name>
    <dbReference type="NCBI Taxonomy" id="659018"/>
    <lineage>
        <taxon>Bacteria</taxon>
        <taxon>Pseudomonadati</taxon>
        <taxon>Pseudomonadota</taxon>
        <taxon>Gammaproteobacteria</taxon>
        <taxon>Lysobacterales</taxon>
        <taxon>Lysobacteraceae</taxon>
        <taxon>Stenotrophomonas</taxon>
    </lineage>
</organism>
<dbReference type="Pfam" id="PF13439">
    <property type="entry name" value="Glyco_transf_4"/>
    <property type="match status" value="1"/>
</dbReference>
<dbReference type="STRING" id="659018.ABB34_12130"/>